<reference evidence="2 3" key="1">
    <citation type="submission" date="2019-05" db="EMBL/GenBank/DDBJ databases">
        <title>Another draft genome of Portunus trituberculatus and its Hox gene families provides insights of decapod evolution.</title>
        <authorList>
            <person name="Jeong J.-H."/>
            <person name="Song I."/>
            <person name="Kim S."/>
            <person name="Choi T."/>
            <person name="Kim D."/>
            <person name="Ryu S."/>
            <person name="Kim W."/>
        </authorList>
    </citation>
    <scope>NUCLEOTIDE SEQUENCE [LARGE SCALE GENOMIC DNA]</scope>
    <source>
        <tissue evidence="2">Muscle</tissue>
    </source>
</reference>
<gene>
    <name evidence="2" type="ORF">E2C01_088633</name>
</gene>
<protein>
    <submittedName>
        <fullName evidence="2">Uncharacterized protein</fullName>
    </submittedName>
</protein>
<proteinExistence type="predicted"/>
<evidence type="ECO:0000313" key="2">
    <source>
        <dbReference type="EMBL" id="MPC93502.1"/>
    </source>
</evidence>
<evidence type="ECO:0000313" key="3">
    <source>
        <dbReference type="Proteomes" id="UP000324222"/>
    </source>
</evidence>
<accession>A0A5B7JB99</accession>
<dbReference type="AlphaFoldDB" id="A0A5B7JB99"/>
<comment type="caution">
    <text evidence="2">The sequence shown here is derived from an EMBL/GenBank/DDBJ whole genome shotgun (WGS) entry which is preliminary data.</text>
</comment>
<evidence type="ECO:0000256" key="1">
    <source>
        <dbReference type="SAM" id="MobiDB-lite"/>
    </source>
</evidence>
<dbReference type="Proteomes" id="UP000324222">
    <property type="component" value="Unassembled WGS sequence"/>
</dbReference>
<dbReference type="EMBL" id="VSRR010095057">
    <property type="protein sequence ID" value="MPC93502.1"/>
    <property type="molecule type" value="Genomic_DNA"/>
</dbReference>
<feature type="compositionally biased region" description="Polar residues" evidence="1">
    <location>
        <begin position="24"/>
        <end position="38"/>
    </location>
</feature>
<sequence>MIGGIGASPARPRSSGAQGRLGHTRSSGPSWNWKITSGNVLPQPRNEIRLSEIESGVVKEKEEPCCNSSTCFVFTR</sequence>
<organism evidence="2 3">
    <name type="scientific">Portunus trituberculatus</name>
    <name type="common">Swimming crab</name>
    <name type="synonym">Neptunus trituberculatus</name>
    <dbReference type="NCBI Taxonomy" id="210409"/>
    <lineage>
        <taxon>Eukaryota</taxon>
        <taxon>Metazoa</taxon>
        <taxon>Ecdysozoa</taxon>
        <taxon>Arthropoda</taxon>
        <taxon>Crustacea</taxon>
        <taxon>Multicrustacea</taxon>
        <taxon>Malacostraca</taxon>
        <taxon>Eumalacostraca</taxon>
        <taxon>Eucarida</taxon>
        <taxon>Decapoda</taxon>
        <taxon>Pleocyemata</taxon>
        <taxon>Brachyura</taxon>
        <taxon>Eubrachyura</taxon>
        <taxon>Portunoidea</taxon>
        <taxon>Portunidae</taxon>
        <taxon>Portuninae</taxon>
        <taxon>Portunus</taxon>
    </lineage>
</organism>
<keyword evidence="3" id="KW-1185">Reference proteome</keyword>
<feature type="region of interest" description="Disordered" evidence="1">
    <location>
        <begin position="1"/>
        <end position="38"/>
    </location>
</feature>
<name>A0A5B7JB99_PORTR</name>